<feature type="region of interest" description="Disordered" evidence="11">
    <location>
        <begin position="48"/>
        <end position="71"/>
    </location>
</feature>
<keyword evidence="5 10" id="KW-0493">Microtubule</keyword>
<proteinExistence type="inferred from homology"/>
<dbReference type="SMART" id="SM01375">
    <property type="entry name" value="Dynein_light"/>
    <property type="match status" value="1"/>
</dbReference>
<protein>
    <recommendedName>
        <fullName evidence="10">Dynein light chain</fullName>
    </recommendedName>
</protein>
<dbReference type="GO" id="GO:0005874">
    <property type="term" value="C:microtubule"/>
    <property type="evidence" value="ECO:0007669"/>
    <property type="project" value="UniProtKB-KW"/>
</dbReference>
<evidence type="ECO:0000313" key="12">
    <source>
        <dbReference type="Proteomes" id="UP000095280"/>
    </source>
</evidence>
<comment type="subcellular location">
    <subcellularLocation>
        <location evidence="2 10">Cytoplasm</location>
        <location evidence="2 10">Cytoskeleton</location>
    </subcellularLocation>
    <subcellularLocation>
        <location evidence="1">Nucleus</location>
    </subcellularLocation>
</comment>
<keyword evidence="3" id="KW-0813">Transport</keyword>
<evidence type="ECO:0000256" key="3">
    <source>
        <dbReference type="ARBA" id="ARBA00022448"/>
    </source>
</evidence>
<sequence>PPALIGCSRRAWLQLKLTGPLRTQRWSAETENSGAAAGYKWTALRPPRPLAAATAAPNQPSPAQPTPTACRMSWQKGDMSDELRQAVVEIVNEICSESKDDDSIASNLKKKLDAQLSPTWQVTVGRNFASHVTHEKGTFGYYQYGPYAILMYKAGL</sequence>
<keyword evidence="12" id="KW-1185">Reference proteome</keyword>
<dbReference type="GO" id="GO:0007017">
    <property type="term" value="P:microtubule-based process"/>
    <property type="evidence" value="ECO:0007669"/>
    <property type="project" value="InterPro"/>
</dbReference>
<dbReference type="FunFam" id="3.30.740.10:FF:000005">
    <property type="entry name" value="Dynein light chain"/>
    <property type="match status" value="1"/>
</dbReference>
<dbReference type="GO" id="GO:0005634">
    <property type="term" value="C:nucleus"/>
    <property type="evidence" value="ECO:0007669"/>
    <property type="project" value="UniProtKB-SubCell"/>
</dbReference>
<dbReference type="Gene3D" id="3.30.740.10">
    <property type="entry name" value="Protein Inhibitor Of Neuronal Nitric Oxide Synthase"/>
    <property type="match status" value="1"/>
</dbReference>
<keyword evidence="10" id="KW-0243">Dynein</keyword>
<evidence type="ECO:0000256" key="5">
    <source>
        <dbReference type="ARBA" id="ARBA00022701"/>
    </source>
</evidence>
<keyword evidence="6" id="KW-0509">mRNA transport</keyword>
<evidence type="ECO:0000256" key="10">
    <source>
        <dbReference type="RuleBase" id="RU365010"/>
    </source>
</evidence>
<reference evidence="13" key="1">
    <citation type="submission" date="2016-11" db="UniProtKB">
        <authorList>
            <consortium name="WormBaseParasite"/>
        </authorList>
    </citation>
    <scope>IDENTIFICATION</scope>
</reference>
<evidence type="ECO:0000256" key="11">
    <source>
        <dbReference type="SAM" id="MobiDB-lite"/>
    </source>
</evidence>
<keyword evidence="4 10" id="KW-0963">Cytoplasm</keyword>
<dbReference type="AlphaFoldDB" id="A0A1I8FXY0"/>
<evidence type="ECO:0000256" key="7">
    <source>
        <dbReference type="ARBA" id="ARBA00022927"/>
    </source>
</evidence>
<dbReference type="WBParaSite" id="maker-uti_cns_0000237-snap-gene-2.12-mRNA-1">
    <property type="protein sequence ID" value="maker-uti_cns_0000237-snap-gene-2.12-mRNA-1"/>
    <property type="gene ID" value="maker-uti_cns_0000237-snap-gene-2.12"/>
</dbReference>
<evidence type="ECO:0000313" key="13">
    <source>
        <dbReference type="WBParaSite" id="maker-uti_cns_0000237-snap-gene-2.12-mRNA-1"/>
    </source>
</evidence>
<dbReference type="GO" id="GO:0015031">
    <property type="term" value="P:protein transport"/>
    <property type="evidence" value="ECO:0007669"/>
    <property type="project" value="UniProtKB-KW"/>
</dbReference>
<keyword evidence="9" id="KW-0539">Nucleus</keyword>
<evidence type="ECO:0000256" key="2">
    <source>
        <dbReference type="ARBA" id="ARBA00004245"/>
    </source>
</evidence>
<keyword evidence="8 10" id="KW-0206">Cytoskeleton</keyword>
<dbReference type="InterPro" id="IPR001372">
    <property type="entry name" value="Dynein_light_chain_typ-1/2"/>
</dbReference>
<evidence type="ECO:0000256" key="1">
    <source>
        <dbReference type="ARBA" id="ARBA00004123"/>
    </source>
</evidence>
<keyword evidence="10" id="KW-0505">Motor protein</keyword>
<feature type="compositionally biased region" description="Low complexity" evidence="11">
    <location>
        <begin position="48"/>
        <end position="58"/>
    </location>
</feature>
<organism evidence="12 13">
    <name type="scientific">Macrostomum lignano</name>
    <dbReference type="NCBI Taxonomy" id="282301"/>
    <lineage>
        <taxon>Eukaryota</taxon>
        <taxon>Metazoa</taxon>
        <taxon>Spiralia</taxon>
        <taxon>Lophotrochozoa</taxon>
        <taxon>Platyhelminthes</taxon>
        <taxon>Rhabditophora</taxon>
        <taxon>Macrostomorpha</taxon>
        <taxon>Macrostomida</taxon>
        <taxon>Macrostomidae</taxon>
        <taxon>Macrostomum</taxon>
    </lineage>
</organism>
<name>A0A1I8FXY0_9PLAT</name>
<dbReference type="GO" id="GO:0005868">
    <property type="term" value="C:cytoplasmic dynein complex"/>
    <property type="evidence" value="ECO:0007669"/>
    <property type="project" value="TreeGrafter"/>
</dbReference>
<dbReference type="SUPFAM" id="SSF54648">
    <property type="entry name" value="DLC"/>
    <property type="match status" value="1"/>
</dbReference>
<dbReference type="InterPro" id="IPR037177">
    <property type="entry name" value="DLC_sf"/>
</dbReference>
<dbReference type="GO" id="GO:0051028">
    <property type="term" value="P:mRNA transport"/>
    <property type="evidence" value="ECO:0007669"/>
    <property type="project" value="UniProtKB-KW"/>
</dbReference>
<comment type="similarity">
    <text evidence="10">Belongs to the dynein light chain family.</text>
</comment>
<evidence type="ECO:0000256" key="8">
    <source>
        <dbReference type="ARBA" id="ARBA00023212"/>
    </source>
</evidence>
<evidence type="ECO:0000256" key="4">
    <source>
        <dbReference type="ARBA" id="ARBA00022490"/>
    </source>
</evidence>
<evidence type="ECO:0000256" key="9">
    <source>
        <dbReference type="ARBA" id="ARBA00023242"/>
    </source>
</evidence>
<dbReference type="PANTHER" id="PTHR11886">
    <property type="entry name" value="DYNEIN LIGHT CHAIN"/>
    <property type="match status" value="1"/>
</dbReference>
<evidence type="ECO:0000256" key="6">
    <source>
        <dbReference type="ARBA" id="ARBA00022816"/>
    </source>
</evidence>
<dbReference type="Pfam" id="PF01221">
    <property type="entry name" value="Dynein_light"/>
    <property type="match status" value="1"/>
</dbReference>
<dbReference type="GO" id="GO:0045505">
    <property type="term" value="F:dynein intermediate chain binding"/>
    <property type="evidence" value="ECO:0007669"/>
    <property type="project" value="TreeGrafter"/>
</dbReference>
<accession>A0A1I8FXY0</accession>
<dbReference type="PANTHER" id="PTHR11886:SF35">
    <property type="entry name" value="DYNEIN LIGHT CHAIN"/>
    <property type="match status" value="1"/>
</dbReference>
<dbReference type="Proteomes" id="UP000095280">
    <property type="component" value="Unplaced"/>
</dbReference>
<keyword evidence="7" id="KW-0653">Protein transport</keyword>